<accession>A0A2X0I819</accession>
<dbReference type="Proteomes" id="UP000248889">
    <property type="component" value="Unassembled WGS sequence"/>
</dbReference>
<feature type="transmembrane region" description="Helical" evidence="1">
    <location>
        <begin position="113"/>
        <end position="131"/>
    </location>
</feature>
<evidence type="ECO:0000313" key="2">
    <source>
        <dbReference type="EMBL" id="RAG81044.1"/>
    </source>
</evidence>
<keyword evidence="1" id="KW-0812">Transmembrane</keyword>
<feature type="transmembrane region" description="Helical" evidence="1">
    <location>
        <begin position="79"/>
        <end position="101"/>
    </location>
</feature>
<dbReference type="EMBL" id="QKYN01000182">
    <property type="protein sequence ID" value="RAG81044.1"/>
    <property type="molecule type" value="Genomic_DNA"/>
</dbReference>
<comment type="caution">
    <text evidence="2">The sequence shown here is derived from an EMBL/GenBank/DDBJ whole genome shotgun (WGS) entry which is preliminary data.</text>
</comment>
<feature type="transmembrane region" description="Helical" evidence="1">
    <location>
        <begin position="143"/>
        <end position="161"/>
    </location>
</feature>
<dbReference type="RefSeq" id="WP_111507266.1">
    <property type="nucleotide sequence ID" value="NZ_QKYN01000182.1"/>
</dbReference>
<proteinExistence type="predicted"/>
<protein>
    <submittedName>
        <fullName evidence="2">Uncharacterized protein</fullName>
    </submittedName>
</protein>
<keyword evidence="1" id="KW-1133">Transmembrane helix</keyword>
<keyword evidence="3" id="KW-1185">Reference proteome</keyword>
<dbReference type="OrthoDB" id="8535577at2"/>
<gene>
    <name evidence="2" type="ORF">DN069_34905</name>
</gene>
<sequence>MHLHLGSGRTALLFMLVAFVVTFTVTRLIVRLIRSGRGPFGNVAVGEVHVHHLVPGIFLLLVSGVIEFLAVPHGLFRDCVAAAFGVGAALTLDEFALWLHLSDVYWAAEGRKSVDAVVGVAALGGIGLLVSNPFARQPGEGTWFFFTFILLNCLLSVVSALKGRIFLGVAGVLLPFFALWGAVRLGYPGSPWFRRFYGEDSAKRARAERRASRRRLSERFKALVGGLPERR</sequence>
<keyword evidence="1" id="KW-0472">Membrane</keyword>
<reference evidence="2 3" key="1">
    <citation type="submission" date="2018-06" db="EMBL/GenBank/DDBJ databases">
        <title>Streptacidiphilus pinicola sp. nov., isolated from pine grove soil.</title>
        <authorList>
            <person name="Roh S.G."/>
            <person name="Park S."/>
            <person name="Kim M.-K."/>
            <person name="Yun B.-R."/>
            <person name="Park J."/>
            <person name="Kim M.J."/>
            <person name="Kim Y.S."/>
            <person name="Kim S.B."/>
        </authorList>
    </citation>
    <scope>NUCLEOTIDE SEQUENCE [LARGE SCALE GENOMIC DNA]</scope>
    <source>
        <strain evidence="2 3">MMS16-CNU450</strain>
    </source>
</reference>
<dbReference type="AlphaFoldDB" id="A0A2X0I819"/>
<evidence type="ECO:0000256" key="1">
    <source>
        <dbReference type="SAM" id="Phobius"/>
    </source>
</evidence>
<feature type="transmembrane region" description="Helical" evidence="1">
    <location>
        <begin position="167"/>
        <end position="187"/>
    </location>
</feature>
<feature type="transmembrane region" description="Helical" evidence="1">
    <location>
        <begin position="53"/>
        <end position="72"/>
    </location>
</feature>
<organism evidence="2 3">
    <name type="scientific">Streptacidiphilus pinicola</name>
    <dbReference type="NCBI Taxonomy" id="2219663"/>
    <lineage>
        <taxon>Bacteria</taxon>
        <taxon>Bacillati</taxon>
        <taxon>Actinomycetota</taxon>
        <taxon>Actinomycetes</taxon>
        <taxon>Kitasatosporales</taxon>
        <taxon>Streptomycetaceae</taxon>
        <taxon>Streptacidiphilus</taxon>
    </lineage>
</organism>
<feature type="transmembrane region" description="Helical" evidence="1">
    <location>
        <begin position="12"/>
        <end position="33"/>
    </location>
</feature>
<name>A0A2X0I819_9ACTN</name>
<evidence type="ECO:0000313" key="3">
    <source>
        <dbReference type="Proteomes" id="UP000248889"/>
    </source>
</evidence>